<evidence type="ECO:0000313" key="1">
    <source>
        <dbReference type="EMBL" id="GAA0330676.1"/>
    </source>
</evidence>
<dbReference type="Proteomes" id="UP001500782">
    <property type="component" value="Unassembled WGS sequence"/>
</dbReference>
<dbReference type="EMBL" id="BAAADJ010000021">
    <property type="protein sequence ID" value="GAA0330676.1"/>
    <property type="molecule type" value="Genomic_DNA"/>
</dbReference>
<protein>
    <recommendedName>
        <fullName evidence="3">Secreted protein</fullName>
    </recommendedName>
</protein>
<reference evidence="2" key="1">
    <citation type="journal article" date="2019" name="Int. J. Syst. Evol. Microbiol.">
        <title>The Global Catalogue of Microorganisms (GCM) 10K type strain sequencing project: providing services to taxonomists for standard genome sequencing and annotation.</title>
        <authorList>
            <consortium name="The Broad Institute Genomics Platform"/>
            <consortium name="The Broad Institute Genome Sequencing Center for Infectious Disease"/>
            <person name="Wu L."/>
            <person name="Ma J."/>
        </authorList>
    </citation>
    <scope>NUCLEOTIDE SEQUENCE [LARGE SCALE GENOMIC DNA]</scope>
    <source>
        <strain evidence="2">JCM 9731</strain>
    </source>
</reference>
<accession>A0ABP3G090</accession>
<keyword evidence="2" id="KW-1185">Reference proteome</keyword>
<organism evidence="1 2">
    <name type="scientific">Bacillus carboniphilus</name>
    <dbReference type="NCBI Taxonomy" id="86663"/>
    <lineage>
        <taxon>Bacteria</taxon>
        <taxon>Bacillati</taxon>
        <taxon>Bacillota</taxon>
        <taxon>Bacilli</taxon>
        <taxon>Bacillales</taxon>
        <taxon>Bacillaceae</taxon>
        <taxon>Bacillus</taxon>
    </lineage>
</organism>
<gene>
    <name evidence="1" type="ORF">GCM10008967_21470</name>
</gene>
<comment type="caution">
    <text evidence="1">The sequence shown here is derived from an EMBL/GenBank/DDBJ whole genome shotgun (WGS) entry which is preliminary data.</text>
</comment>
<evidence type="ECO:0000313" key="2">
    <source>
        <dbReference type="Proteomes" id="UP001500782"/>
    </source>
</evidence>
<sequence>MKEMHHEHENHHQMIKESDIHTFVAYKNGKINIELVDREGKDPELELTHEKLMHLIIVSEDLSEFYHVHPHQVGPSTFEKEIELNGNRYKVFVDINPKGKHYLIEPNEIQIHSSVQQYKDYPLEMDQQMTKEIKGKKVELQHDPFKVGKDIKLTFHLRNGTPQPYLGALGHVVIVDDKLEQFIHVHPASEKDTIFIAHFSHAGTYKMWAEFKFEEEVIAFPYVFNVV</sequence>
<proteinExistence type="predicted"/>
<evidence type="ECO:0008006" key="3">
    <source>
        <dbReference type="Google" id="ProtNLM"/>
    </source>
</evidence>
<name>A0ABP3G090_9BACI</name>